<dbReference type="Proteomes" id="UP001461498">
    <property type="component" value="Unassembled WGS sequence"/>
</dbReference>
<dbReference type="PROSITE" id="PS51007">
    <property type="entry name" value="CYTC"/>
    <property type="match status" value="1"/>
</dbReference>
<dbReference type="SUPFAM" id="SSF46626">
    <property type="entry name" value="Cytochrome c"/>
    <property type="match status" value="1"/>
</dbReference>
<dbReference type="PANTHER" id="PTHR11961">
    <property type="entry name" value="CYTOCHROME C"/>
    <property type="match status" value="1"/>
</dbReference>
<dbReference type="GO" id="GO:0020037">
    <property type="term" value="F:heme binding"/>
    <property type="evidence" value="ECO:0007669"/>
    <property type="project" value="InterPro"/>
</dbReference>
<evidence type="ECO:0000313" key="13">
    <source>
        <dbReference type="EMBL" id="KAK9507604.1"/>
    </source>
</evidence>
<evidence type="ECO:0000256" key="3">
    <source>
        <dbReference type="ARBA" id="ARBA00006488"/>
    </source>
</evidence>
<evidence type="ECO:0000256" key="4">
    <source>
        <dbReference type="ARBA" id="ARBA00022448"/>
    </source>
</evidence>
<keyword evidence="11" id="KW-0679">Respiratory chain</keyword>
<comment type="function">
    <text evidence="1 11">Electron carrier protein. The oxidized form of the cytochrome c heme group can accept an electron from the heme group of the cytochrome c1 subunit of cytochrome reductase. Cytochrome c then transfers this electron to the cytochrome oxidase complex, the final protein carrier in the mitochondrial electron-transport chain.</text>
</comment>
<evidence type="ECO:0000256" key="5">
    <source>
        <dbReference type="ARBA" id="ARBA00022617"/>
    </source>
</evidence>
<evidence type="ECO:0000256" key="7">
    <source>
        <dbReference type="ARBA" id="ARBA00022982"/>
    </source>
</evidence>
<protein>
    <recommendedName>
        <fullName evidence="12">Cytochrome c domain-containing protein</fullName>
    </recommendedName>
</protein>
<keyword evidence="6 9" id="KW-0479">Metal-binding</keyword>
<evidence type="ECO:0000256" key="9">
    <source>
        <dbReference type="PROSITE-ProRule" id="PRU00433"/>
    </source>
</evidence>
<dbReference type="Gene3D" id="1.10.760.10">
    <property type="entry name" value="Cytochrome c-like domain"/>
    <property type="match status" value="1"/>
</dbReference>
<evidence type="ECO:0000313" key="14">
    <source>
        <dbReference type="Proteomes" id="UP001461498"/>
    </source>
</evidence>
<evidence type="ECO:0000256" key="8">
    <source>
        <dbReference type="ARBA" id="ARBA00023004"/>
    </source>
</evidence>
<reference evidence="13 14" key="1">
    <citation type="submission" date="2022-12" db="EMBL/GenBank/DDBJ databases">
        <title>Chromosome-level genome assembly of true bugs.</title>
        <authorList>
            <person name="Ma L."/>
            <person name="Li H."/>
        </authorList>
    </citation>
    <scope>NUCLEOTIDE SEQUENCE [LARGE SCALE GENOMIC DNA]</scope>
    <source>
        <strain evidence="13">Lab_2022b</strain>
    </source>
</reference>
<accession>A0AAW1D9D8</accession>
<sequence>MGIPAGNVETGKKIFLKKCSQCHPYEKGAKHKSGPNLAGFYGNKAGQIQGYNFTDANKNIGITWNDETLFEYLEDPKKYMPGTKMIFAGIKKSQERADMIAFLKSI</sequence>
<organism evidence="13 14">
    <name type="scientific">Rhynocoris fuscipes</name>
    <dbReference type="NCBI Taxonomy" id="488301"/>
    <lineage>
        <taxon>Eukaryota</taxon>
        <taxon>Metazoa</taxon>
        <taxon>Ecdysozoa</taxon>
        <taxon>Arthropoda</taxon>
        <taxon>Hexapoda</taxon>
        <taxon>Insecta</taxon>
        <taxon>Pterygota</taxon>
        <taxon>Neoptera</taxon>
        <taxon>Paraneoptera</taxon>
        <taxon>Hemiptera</taxon>
        <taxon>Heteroptera</taxon>
        <taxon>Panheteroptera</taxon>
        <taxon>Cimicomorpha</taxon>
        <taxon>Reduviidae</taxon>
        <taxon>Harpactorinae</taxon>
        <taxon>Harpactorini</taxon>
        <taxon>Rhynocoris</taxon>
    </lineage>
</organism>
<comment type="similarity">
    <text evidence="3 10">Belongs to the cytochrome c family.</text>
</comment>
<gene>
    <name evidence="13" type="ORF">O3M35_007424</name>
</gene>
<keyword evidence="11" id="KW-0496">Mitochondrion</keyword>
<comment type="caution">
    <text evidence="13">The sequence shown here is derived from an EMBL/GenBank/DDBJ whole genome shotgun (WGS) entry which is preliminary data.</text>
</comment>
<dbReference type="InterPro" id="IPR002327">
    <property type="entry name" value="Cyt_c_1A/1B"/>
</dbReference>
<name>A0AAW1D9D8_9HEMI</name>
<dbReference type="PRINTS" id="PR00604">
    <property type="entry name" value="CYTCHRMECIAB"/>
</dbReference>
<keyword evidence="4 11" id="KW-0813">Transport</keyword>
<dbReference type="GO" id="GO:0009055">
    <property type="term" value="F:electron transfer activity"/>
    <property type="evidence" value="ECO:0007669"/>
    <property type="project" value="InterPro"/>
</dbReference>
<keyword evidence="7 11" id="KW-0249">Electron transport</keyword>
<evidence type="ECO:0000256" key="6">
    <source>
        <dbReference type="ARBA" id="ARBA00022723"/>
    </source>
</evidence>
<dbReference type="Pfam" id="PF00034">
    <property type="entry name" value="Cytochrom_C"/>
    <property type="match status" value="1"/>
</dbReference>
<evidence type="ECO:0000256" key="2">
    <source>
        <dbReference type="ARBA" id="ARBA00004569"/>
    </source>
</evidence>
<dbReference type="GO" id="GO:0046872">
    <property type="term" value="F:metal ion binding"/>
    <property type="evidence" value="ECO:0007669"/>
    <property type="project" value="UniProtKB-KW"/>
</dbReference>
<dbReference type="InterPro" id="IPR036909">
    <property type="entry name" value="Cyt_c-like_dom_sf"/>
</dbReference>
<dbReference type="InterPro" id="IPR009056">
    <property type="entry name" value="Cyt_c-like_dom"/>
</dbReference>
<comment type="PTM">
    <text evidence="11">Binds 1 heme group per subunit.</text>
</comment>
<dbReference type="AlphaFoldDB" id="A0AAW1D9D8"/>
<keyword evidence="8 9" id="KW-0408">Iron</keyword>
<evidence type="ECO:0000256" key="1">
    <source>
        <dbReference type="ARBA" id="ARBA00002555"/>
    </source>
</evidence>
<evidence type="ECO:0000256" key="11">
    <source>
        <dbReference type="RuleBase" id="RU004427"/>
    </source>
</evidence>
<dbReference type="FunFam" id="1.10.760.10:FF:000001">
    <property type="entry name" value="Cytochrome c iso-1"/>
    <property type="match status" value="1"/>
</dbReference>
<evidence type="ECO:0000259" key="12">
    <source>
        <dbReference type="PROSITE" id="PS51007"/>
    </source>
</evidence>
<dbReference type="EMBL" id="JAPXFL010000004">
    <property type="protein sequence ID" value="KAK9507604.1"/>
    <property type="molecule type" value="Genomic_DNA"/>
</dbReference>
<evidence type="ECO:0000256" key="10">
    <source>
        <dbReference type="RuleBase" id="RU004426"/>
    </source>
</evidence>
<feature type="domain" description="Cytochrome c" evidence="12">
    <location>
        <begin position="6"/>
        <end position="106"/>
    </location>
</feature>
<keyword evidence="14" id="KW-1185">Reference proteome</keyword>
<proteinExistence type="inferred from homology"/>
<keyword evidence="5 9" id="KW-0349">Heme</keyword>
<dbReference type="GO" id="GO:0005758">
    <property type="term" value="C:mitochondrial intermembrane space"/>
    <property type="evidence" value="ECO:0007669"/>
    <property type="project" value="UniProtKB-SubCell"/>
</dbReference>
<comment type="subcellular location">
    <subcellularLocation>
        <location evidence="2">Mitochondrion intermembrane space</location>
    </subcellularLocation>
</comment>